<name>A0ABV5JGE4_9RHOB</name>
<dbReference type="InterPro" id="IPR038696">
    <property type="entry name" value="IalB_sf"/>
</dbReference>
<dbReference type="Pfam" id="PF06776">
    <property type="entry name" value="IalB"/>
    <property type="match status" value="1"/>
</dbReference>
<proteinExistence type="predicted"/>
<dbReference type="Proteomes" id="UP001589683">
    <property type="component" value="Unassembled WGS sequence"/>
</dbReference>
<dbReference type="Gene3D" id="2.60.40.1880">
    <property type="entry name" value="Invasion associated locus B (IalB) protein"/>
    <property type="match status" value="1"/>
</dbReference>
<feature type="chain" id="PRO_5045296783" evidence="2">
    <location>
        <begin position="23"/>
        <end position="208"/>
    </location>
</feature>
<organism evidence="3 4">
    <name type="scientific">Pseudohalocynthiibacter aestuariivivens</name>
    <dbReference type="NCBI Taxonomy" id="1591409"/>
    <lineage>
        <taxon>Bacteria</taxon>
        <taxon>Pseudomonadati</taxon>
        <taxon>Pseudomonadota</taxon>
        <taxon>Alphaproteobacteria</taxon>
        <taxon>Rhodobacterales</taxon>
        <taxon>Paracoccaceae</taxon>
        <taxon>Pseudohalocynthiibacter</taxon>
    </lineage>
</organism>
<evidence type="ECO:0000313" key="3">
    <source>
        <dbReference type="EMBL" id="MFB9232519.1"/>
    </source>
</evidence>
<dbReference type="EMBL" id="JBHMEA010000039">
    <property type="protein sequence ID" value="MFB9232519.1"/>
    <property type="molecule type" value="Genomic_DNA"/>
</dbReference>
<accession>A0ABV5JGE4</accession>
<feature type="signal peptide" evidence="2">
    <location>
        <begin position="1"/>
        <end position="22"/>
    </location>
</feature>
<dbReference type="RefSeq" id="WP_213887851.1">
    <property type="nucleotide sequence ID" value="NZ_JAGFNU010000002.1"/>
</dbReference>
<keyword evidence="4" id="KW-1185">Reference proteome</keyword>
<dbReference type="InterPro" id="IPR010642">
    <property type="entry name" value="Invasion_prot_B"/>
</dbReference>
<gene>
    <name evidence="3" type="ORF">ACFFUT_12060</name>
</gene>
<sequence length="208" mass="22168">MTDLMKTLALFGLMAVASPAFAQETTTETEAATEEVTEQATSETVPALDLGEEVTEENQVGQLYVKETFGDWTVRCVRAEEGPEPCQINQTLVSAEDLPVAEISLYPLPEGQQAAAGATIVTPLLTLLTEQITIKVDNGTAKKYSFSWCESNGCYARVGFTAEDIAAFKRGASATMSIVPVAAPDQRVTVQISLTGFTAGYDSLTVAN</sequence>
<comment type="caution">
    <text evidence="3">The sequence shown here is derived from an EMBL/GenBank/DDBJ whole genome shotgun (WGS) entry which is preliminary data.</text>
</comment>
<feature type="region of interest" description="Disordered" evidence="1">
    <location>
        <begin position="24"/>
        <end position="44"/>
    </location>
</feature>
<keyword evidence="2" id="KW-0732">Signal</keyword>
<evidence type="ECO:0000313" key="4">
    <source>
        <dbReference type="Proteomes" id="UP001589683"/>
    </source>
</evidence>
<evidence type="ECO:0000256" key="2">
    <source>
        <dbReference type="SAM" id="SignalP"/>
    </source>
</evidence>
<evidence type="ECO:0000256" key="1">
    <source>
        <dbReference type="SAM" id="MobiDB-lite"/>
    </source>
</evidence>
<protein>
    <submittedName>
        <fullName evidence="3">Invasion associated locus B family protein</fullName>
    </submittedName>
</protein>
<reference evidence="3 4" key="1">
    <citation type="submission" date="2024-09" db="EMBL/GenBank/DDBJ databases">
        <authorList>
            <person name="Sun Q."/>
            <person name="Mori K."/>
        </authorList>
    </citation>
    <scope>NUCLEOTIDE SEQUENCE [LARGE SCALE GENOMIC DNA]</scope>
    <source>
        <strain evidence="3 4">CECT 8726</strain>
    </source>
</reference>